<organism evidence="3 4">
    <name type="scientific">Acidiferrimicrobium australe</name>
    <dbReference type="NCBI Taxonomy" id="2664430"/>
    <lineage>
        <taxon>Bacteria</taxon>
        <taxon>Bacillati</taxon>
        <taxon>Actinomycetota</taxon>
        <taxon>Acidimicrobiia</taxon>
        <taxon>Acidimicrobiales</taxon>
        <taxon>Acidimicrobiaceae</taxon>
        <taxon>Acidiferrimicrobium</taxon>
    </lineage>
</organism>
<evidence type="ECO:0000313" key="3">
    <source>
        <dbReference type="EMBL" id="MST32876.1"/>
    </source>
</evidence>
<feature type="transmembrane region" description="Helical" evidence="2">
    <location>
        <begin position="108"/>
        <end position="128"/>
    </location>
</feature>
<accession>A0ABW9QU58</accession>
<feature type="compositionally biased region" description="Low complexity" evidence="1">
    <location>
        <begin position="71"/>
        <end position="99"/>
    </location>
</feature>
<evidence type="ECO:0000313" key="4">
    <source>
        <dbReference type="Proteomes" id="UP000437736"/>
    </source>
</evidence>
<keyword evidence="2" id="KW-0812">Transmembrane</keyword>
<keyword evidence="4" id="KW-1185">Reference proteome</keyword>
<feature type="region of interest" description="Disordered" evidence="1">
    <location>
        <begin position="40"/>
        <end position="99"/>
    </location>
</feature>
<protein>
    <submittedName>
        <fullName evidence="3">DUF929 domain-containing protein</fullName>
    </submittedName>
</protein>
<dbReference type="InterPro" id="IPR009272">
    <property type="entry name" value="DUF929"/>
</dbReference>
<gene>
    <name evidence="3" type="ORF">GHK86_09110</name>
</gene>
<dbReference type="Pfam" id="PF06053">
    <property type="entry name" value="DUF929"/>
    <property type="match status" value="1"/>
</dbReference>
<dbReference type="Proteomes" id="UP000437736">
    <property type="component" value="Unassembled WGS sequence"/>
</dbReference>
<dbReference type="EMBL" id="WJHE01000417">
    <property type="protein sequence ID" value="MST32876.1"/>
    <property type="molecule type" value="Genomic_DNA"/>
</dbReference>
<comment type="caution">
    <text evidence="3">The sequence shown here is derived from an EMBL/GenBank/DDBJ whole genome shotgun (WGS) entry which is preliminary data.</text>
</comment>
<sequence>MRGVYRWSWPATPRPGARCRRGRMGQAPGAAGLQRLHRYHLSTVATADNDSPQRPSATPVPPRGGKKKGPARPGASSSRSGGARPSASQRSANNRRAAVAAQRRRRNMLLAITAVGVVIIVIAVLVIVKVAGGGKTNVAVGSGINQPVTAAQYNELASIPASTLARAANNFHDTSSTTPLTYPQPIKGPAYPVDGKPGGFYLGAEYCPYCAGERWAVVLALSKFGTWSGLQTMKSSSTDVFPDTPTFTLLKAKFASKYFGFDHWEQETRTYKPLQTPSATANKLFGKYNLQQGIPFVYLDGKYLINEIQYDDAFFRPGGGQNTPGMSFKAALASVTSGSTALSAHVEAAAGSIVADVCRITHGQPGSVCKYFPKAITSPDVTPGDLATSNG</sequence>
<reference evidence="3 4" key="1">
    <citation type="submission" date="2019-11" db="EMBL/GenBank/DDBJ databases">
        <title>Acidiferrimicrobium australis gen. nov., sp. nov., an acidophilic and obligately heterotrophic, member of the Actinobacteria that catalyses dissimilatory oxido- reduction of iron isolated from metal-rich acidic water in Chile.</title>
        <authorList>
            <person name="Gonzalez D."/>
            <person name="Huber K."/>
            <person name="Hedrich S."/>
            <person name="Rojas-Villalobos C."/>
            <person name="Quatrini R."/>
            <person name="Dinamarca M.A."/>
            <person name="Schwarz A."/>
            <person name="Canales C."/>
            <person name="Nancucheo I."/>
        </authorList>
    </citation>
    <scope>NUCLEOTIDE SEQUENCE [LARGE SCALE GENOMIC DNA]</scope>
    <source>
        <strain evidence="3 4">USS-CCA1</strain>
    </source>
</reference>
<feature type="region of interest" description="Disordered" evidence="1">
    <location>
        <begin position="1"/>
        <end position="28"/>
    </location>
</feature>
<proteinExistence type="predicted"/>
<keyword evidence="2" id="KW-0472">Membrane</keyword>
<feature type="compositionally biased region" description="Polar residues" evidence="1">
    <location>
        <begin position="43"/>
        <end position="56"/>
    </location>
</feature>
<keyword evidence="2" id="KW-1133">Transmembrane helix</keyword>
<evidence type="ECO:0000256" key="2">
    <source>
        <dbReference type="SAM" id="Phobius"/>
    </source>
</evidence>
<evidence type="ECO:0000256" key="1">
    <source>
        <dbReference type="SAM" id="MobiDB-lite"/>
    </source>
</evidence>
<name>A0ABW9QU58_9ACTN</name>